<dbReference type="Pfam" id="PF03466">
    <property type="entry name" value="LysR_substrate"/>
    <property type="match status" value="1"/>
</dbReference>
<sequence length="323" mass="35650">MTLRQLTYLREVIRQSFNVSNAARALYTSQSGVSRQLQDLAEELGVDLFVRCGKRFVGLTEAGKEIAAVVDDILRDSQRIRKIADAHRDGNRGVLRILATRHVAASSLHEAIVRCRQEMPALQIEINQEDPGLAFELLRQHGADLGMLPEPPAQFTDLAYFPLTRWHLTLVVPQGHVLMAATELTLETLSAYPCCCYERTSRSRQIVDETFELAGMRSPVSFSLSSSPDILQYVATGIGIGLIAEEAFNAARHPDLAAVDVRHLFQPITTGVVLPRNVRLSTALRAFIKVLSPGLDLEVQGFDAEPVRALPAAGRRREFSGLA</sequence>
<feature type="domain" description="HTH lysR-type" evidence="5">
    <location>
        <begin position="1"/>
        <end position="59"/>
    </location>
</feature>
<reference evidence="6 7" key="1">
    <citation type="submission" date="2019-09" db="EMBL/GenBank/DDBJ databases">
        <title>Whole-genome sequence of the purple sulfur bacterium Thiohalocapsa marina DSM 19078.</title>
        <authorList>
            <person name="Kyndt J.A."/>
            <person name="Meyer T.E."/>
        </authorList>
    </citation>
    <scope>NUCLEOTIDE SEQUENCE [LARGE SCALE GENOMIC DNA]</scope>
    <source>
        <strain evidence="6 7">DSM 19078</strain>
    </source>
</reference>
<dbReference type="PANTHER" id="PTHR30126">
    <property type="entry name" value="HTH-TYPE TRANSCRIPTIONAL REGULATOR"/>
    <property type="match status" value="1"/>
</dbReference>
<comment type="caution">
    <text evidence="6">The sequence shown here is derived from an EMBL/GenBank/DDBJ whole genome shotgun (WGS) entry which is preliminary data.</text>
</comment>
<dbReference type="GO" id="GO:0003700">
    <property type="term" value="F:DNA-binding transcription factor activity"/>
    <property type="evidence" value="ECO:0007669"/>
    <property type="project" value="InterPro"/>
</dbReference>
<evidence type="ECO:0000256" key="4">
    <source>
        <dbReference type="ARBA" id="ARBA00023163"/>
    </source>
</evidence>
<dbReference type="RefSeq" id="WP_150094537.1">
    <property type="nucleotide sequence ID" value="NZ_VWXX01000037.1"/>
</dbReference>
<dbReference type="InterPro" id="IPR036390">
    <property type="entry name" value="WH_DNA-bd_sf"/>
</dbReference>
<dbReference type="Pfam" id="PF00126">
    <property type="entry name" value="HTH_1"/>
    <property type="match status" value="1"/>
</dbReference>
<dbReference type="PANTHER" id="PTHR30126:SF6">
    <property type="entry name" value="HTH-TYPE TRANSCRIPTIONAL REGULATOR CYSB-RELATED"/>
    <property type="match status" value="1"/>
</dbReference>
<proteinExistence type="inferred from homology"/>
<evidence type="ECO:0000256" key="1">
    <source>
        <dbReference type="ARBA" id="ARBA00009437"/>
    </source>
</evidence>
<evidence type="ECO:0000313" key="7">
    <source>
        <dbReference type="Proteomes" id="UP000322981"/>
    </source>
</evidence>
<evidence type="ECO:0000259" key="5">
    <source>
        <dbReference type="PROSITE" id="PS50931"/>
    </source>
</evidence>
<dbReference type="InterPro" id="IPR000847">
    <property type="entry name" value="LysR_HTH_N"/>
</dbReference>
<dbReference type="AlphaFoldDB" id="A0A5M8FDV5"/>
<evidence type="ECO:0000256" key="2">
    <source>
        <dbReference type="ARBA" id="ARBA00023015"/>
    </source>
</evidence>
<dbReference type="GO" id="GO:0000976">
    <property type="term" value="F:transcription cis-regulatory region binding"/>
    <property type="evidence" value="ECO:0007669"/>
    <property type="project" value="TreeGrafter"/>
</dbReference>
<dbReference type="SUPFAM" id="SSF53850">
    <property type="entry name" value="Periplasmic binding protein-like II"/>
    <property type="match status" value="1"/>
</dbReference>
<dbReference type="Proteomes" id="UP000322981">
    <property type="component" value="Unassembled WGS sequence"/>
</dbReference>
<name>A0A5M8FDV5_9GAMM</name>
<keyword evidence="7" id="KW-1185">Reference proteome</keyword>
<keyword evidence="4" id="KW-0804">Transcription</keyword>
<accession>A0A5M8FDV5</accession>
<dbReference type="Gene3D" id="1.10.10.10">
    <property type="entry name" value="Winged helix-like DNA-binding domain superfamily/Winged helix DNA-binding domain"/>
    <property type="match status" value="1"/>
</dbReference>
<dbReference type="PRINTS" id="PR00039">
    <property type="entry name" value="HTHLYSR"/>
</dbReference>
<organism evidence="6 7">
    <name type="scientific">Thiohalocapsa marina</name>
    <dbReference type="NCBI Taxonomy" id="424902"/>
    <lineage>
        <taxon>Bacteria</taxon>
        <taxon>Pseudomonadati</taxon>
        <taxon>Pseudomonadota</taxon>
        <taxon>Gammaproteobacteria</taxon>
        <taxon>Chromatiales</taxon>
        <taxon>Chromatiaceae</taxon>
        <taxon>Thiohalocapsa</taxon>
    </lineage>
</organism>
<dbReference type="OrthoDB" id="5289754at2"/>
<protein>
    <submittedName>
        <fullName evidence="6">LysR family transcriptional regulator</fullName>
    </submittedName>
</protein>
<keyword evidence="3" id="KW-0238">DNA-binding</keyword>
<dbReference type="InterPro" id="IPR036388">
    <property type="entry name" value="WH-like_DNA-bd_sf"/>
</dbReference>
<keyword evidence="2" id="KW-0805">Transcription regulation</keyword>
<evidence type="ECO:0000313" key="6">
    <source>
        <dbReference type="EMBL" id="KAA6183053.1"/>
    </source>
</evidence>
<dbReference type="Gene3D" id="3.40.190.10">
    <property type="entry name" value="Periplasmic binding protein-like II"/>
    <property type="match status" value="2"/>
</dbReference>
<dbReference type="PROSITE" id="PS50931">
    <property type="entry name" value="HTH_LYSR"/>
    <property type="match status" value="1"/>
</dbReference>
<evidence type="ECO:0000256" key="3">
    <source>
        <dbReference type="ARBA" id="ARBA00023125"/>
    </source>
</evidence>
<gene>
    <name evidence="6" type="ORF">F2Q65_16665</name>
</gene>
<dbReference type="GO" id="GO:0019344">
    <property type="term" value="P:cysteine biosynthetic process"/>
    <property type="evidence" value="ECO:0007669"/>
    <property type="project" value="TreeGrafter"/>
</dbReference>
<dbReference type="SUPFAM" id="SSF46785">
    <property type="entry name" value="Winged helix' DNA-binding domain"/>
    <property type="match status" value="1"/>
</dbReference>
<dbReference type="EMBL" id="VWXX01000037">
    <property type="protein sequence ID" value="KAA6183053.1"/>
    <property type="molecule type" value="Genomic_DNA"/>
</dbReference>
<dbReference type="InterPro" id="IPR005119">
    <property type="entry name" value="LysR_subst-bd"/>
</dbReference>
<comment type="similarity">
    <text evidence="1">Belongs to the LysR transcriptional regulatory family.</text>
</comment>